<dbReference type="GO" id="GO:0042781">
    <property type="term" value="F:3'-tRNA processing endoribonuclease activity"/>
    <property type="evidence" value="ECO:0007669"/>
    <property type="project" value="TreeGrafter"/>
</dbReference>
<dbReference type="Pfam" id="PF12706">
    <property type="entry name" value="Lactamase_B_2"/>
    <property type="match status" value="1"/>
</dbReference>
<dbReference type="InterPro" id="IPR001279">
    <property type="entry name" value="Metallo-B-lactamas"/>
</dbReference>
<evidence type="ECO:0000259" key="3">
    <source>
        <dbReference type="Pfam" id="PF12706"/>
    </source>
</evidence>
<proteinExistence type="predicted"/>
<dbReference type="CDD" id="cd07719">
    <property type="entry name" value="arylsulfatase_AtsA-like_MBL-fold"/>
    <property type="match status" value="1"/>
</dbReference>
<keyword evidence="1" id="KW-0255">Endonuclease</keyword>
<dbReference type="RefSeq" id="WP_158546723.1">
    <property type="nucleotide sequence ID" value="NZ_QPJC01000015.1"/>
</dbReference>
<evidence type="ECO:0000256" key="2">
    <source>
        <dbReference type="ARBA" id="ARBA00022801"/>
    </source>
</evidence>
<dbReference type="SUPFAM" id="SSF56281">
    <property type="entry name" value="Metallo-hydrolase/oxidoreductase"/>
    <property type="match status" value="1"/>
</dbReference>
<name>A0A368VEK4_9ACTN</name>
<dbReference type="InterPro" id="IPR036866">
    <property type="entry name" value="RibonucZ/Hydroxyglut_hydro"/>
</dbReference>
<dbReference type="PANTHER" id="PTHR46018">
    <property type="entry name" value="ZINC PHOSPHODIESTERASE ELAC PROTEIN 1"/>
    <property type="match status" value="1"/>
</dbReference>
<reference evidence="4 5" key="1">
    <citation type="submission" date="2018-07" db="EMBL/GenBank/DDBJ databases">
        <title>Genomic Encyclopedia of Type Strains, Phase III (KMG-III): the genomes of soil and plant-associated and newly described type strains.</title>
        <authorList>
            <person name="Whitman W."/>
        </authorList>
    </citation>
    <scope>NUCLEOTIDE SEQUENCE [LARGE SCALE GENOMIC DNA]</scope>
    <source>
        <strain evidence="4 5">CECT 8575</strain>
    </source>
</reference>
<dbReference type="AlphaFoldDB" id="A0A368VEK4"/>
<dbReference type="Proteomes" id="UP000253495">
    <property type="component" value="Unassembled WGS sequence"/>
</dbReference>
<dbReference type="PANTHER" id="PTHR46018:SF2">
    <property type="entry name" value="ZINC PHOSPHODIESTERASE ELAC PROTEIN 1"/>
    <property type="match status" value="1"/>
</dbReference>
<organism evidence="4 5">
    <name type="scientific">Halopolyspora algeriensis</name>
    <dbReference type="NCBI Taxonomy" id="1500506"/>
    <lineage>
        <taxon>Bacteria</taxon>
        <taxon>Bacillati</taxon>
        <taxon>Actinomycetota</taxon>
        <taxon>Actinomycetes</taxon>
        <taxon>Actinomycetes incertae sedis</taxon>
        <taxon>Halopolyspora</taxon>
    </lineage>
</organism>
<keyword evidence="1" id="KW-0540">Nuclease</keyword>
<keyword evidence="2" id="KW-0378">Hydrolase</keyword>
<keyword evidence="5" id="KW-1185">Reference proteome</keyword>
<dbReference type="EMBL" id="QPJC01000015">
    <property type="protein sequence ID" value="RCW39629.1"/>
    <property type="molecule type" value="Genomic_DNA"/>
</dbReference>
<evidence type="ECO:0000256" key="1">
    <source>
        <dbReference type="ARBA" id="ARBA00022759"/>
    </source>
</evidence>
<evidence type="ECO:0000313" key="4">
    <source>
        <dbReference type="EMBL" id="RCW39629.1"/>
    </source>
</evidence>
<sequence>MDTTVTLTGTGTPLPVPGRAGPGTLLRCGEWAAQVDAGRGTVLRLAELGLRCPQIGLLALTHYHSDHLVDMADLVLTRWVQGEFDPLPVLAPEGPTARFARRVLDNWEDDIAVRSHHGGRPTPPALDVRTFTPTETPTTVWRSGTVDVSAVAVRHEPVEDAVAYRFDTSDGAVVVSGDTRVCAEIEQLARGVDVLVHEACRTEVLRARGKDFIADYHADTVELGVMAERAGVATLVLTHLEPGPTTGDEANTFAEEVRRGGFSGQLVVGEDHTTVPVSSEPVSSTAAVD</sequence>
<comment type="caution">
    <text evidence="4">The sequence shown here is derived from an EMBL/GenBank/DDBJ whole genome shotgun (WGS) entry which is preliminary data.</text>
</comment>
<accession>A0A368VEK4</accession>
<gene>
    <name evidence="4" type="ORF">DFQ14_1155</name>
</gene>
<feature type="domain" description="Metallo-beta-lactamase" evidence="3">
    <location>
        <begin position="49"/>
        <end position="239"/>
    </location>
</feature>
<dbReference type="InterPro" id="IPR044094">
    <property type="entry name" value="AtsA-like_MBL-fold"/>
</dbReference>
<evidence type="ECO:0000313" key="5">
    <source>
        <dbReference type="Proteomes" id="UP000253495"/>
    </source>
</evidence>
<protein>
    <submittedName>
        <fullName evidence="4">Ribonuclease Z</fullName>
    </submittedName>
</protein>
<dbReference type="Gene3D" id="3.60.15.10">
    <property type="entry name" value="Ribonuclease Z/Hydroxyacylglutathione hydrolase-like"/>
    <property type="match status" value="1"/>
</dbReference>